<comment type="caution">
    <text evidence="1">The sequence shown here is derived from an EMBL/GenBank/DDBJ whole genome shotgun (WGS) entry which is preliminary data.</text>
</comment>
<evidence type="ECO:0000313" key="1">
    <source>
        <dbReference type="EMBL" id="CAE7444133.1"/>
    </source>
</evidence>
<keyword evidence="2" id="KW-1185">Reference proteome</keyword>
<proteinExistence type="predicted"/>
<dbReference type="AlphaFoldDB" id="A0A812RLD0"/>
<dbReference type="EMBL" id="CAJNDS010002347">
    <property type="protein sequence ID" value="CAE7444133.1"/>
    <property type="molecule type" value="Genomic_DNA"/>
</dbReference>
<feature type="non-terminal residue" evidence="1">
    <location>
        <position position="276"/>
    </location>
</feature>
<evidence type="ECO:0000313" key="2">
    <source>
        <dbReference type="Proteomes" id="UP000604046"/>
    </source>
</evidence>
<name>A0A812RLD0_9DINO</name>
<organism evidence="1 2">
    <name type="scientific">Symbiodinium natans</name>
    <dbReference type="NCBI Taxonomy" id="878477"/>
    <lineage>
        <taxon>Eukaryota</taxon>
        <taxon>Sar</taxon>
        <taxon>Alveolata</taxon>
        <taxon>Dinophyceae</taxon>
        <taxon>Suessiales</taxon>
        <taxon>Symbiodiniaceae</taxon>
        <taxon>Symbiodinium</taxon>
    </lineage>
</organism>
<dbReference type="Proteomes" id="UP000604046">
    <property type="component" value="Unassembled WGS sequence"/>
</dbReference>
<sequence length="276" mass="29758">KGKRASQGDTFSRPGLPHVEAAVTAATLGEVQEFREFHEGAADWLGLHQDCQEGLESQLPQTQPEMTRMLECAGVAWGPVAGEDYFETISLLRAVTSATSFTNFVVVEVGSGIGYWAPKESLVPTASAAANLQRNGIYELCNVTFYQSAATAQLLDSLIQSFGAVDLVHVDIQETHPSLTTAPLAFLKEGATPLHWYTRAAHTPGGADLARGTRLLPGLRLRGQKLPADSLWPGRLRRRGPCRKKEGFGLVMAGSAVSWLSTSAADIYTSYLNSQI</sequence>
<accession>A0A812RLD0</accession>
<protein>
    <submittedName>
        <fullName evidence="1">Uncharacterized protein</fullName>
    </submittedName>
</protein>
<gene>
    <name evidence="1" type="ORF">SNAT2548_LOCUS24167</name>
</gene>
<reference evidence="1" key="1">
    <citation type="submission" date="2021-02" db="EMBL/GenBank/DDBJ databases">
        <authorList>
            <person name="Dougan E. K."/>
            <person name="Rhodes N."/>
            <person name="Thang M."/>
            <person name="Chan C."/>
        </authorList>
    </citation>
    <scope>NUCLEOTIDE SEQUENCE</scope>
</reference>